<evidence type="ECO:0000313" key="1">
    <source>
        <dbReference type="EMBL" id="CAF2083302.1"/>
    </source>
</evidence>
<dbReference type="EMBL" id="HG994360">
    <property type="protein sequence ID" value="CAF2083302.1"/>
    <property type="molecule type" value="Genomic_DNA"/>
</dbReference>
<gene>
    <name evidence="1" type="ORF">DARMORV10_A06P11380.1</name>
</gene>
<dbReference type="AlphaFoldDB" id="A0A816SBM3"/>
<accession>A0A816SBM3</accession>
<name>A0A816SBM3_BRANA</name>
<proteinExistence type="predicted"/>
<dbReference type="Proteomes" id="UP001295469">
    <property type="component" value="Chromosome A06"/>
</dbReference>
<protein>
    <submittedName>
        <fullName evidence="1">(rape) hypothetical protein</fullName>
    </submittedName>
</protein>
<reference evidence="1" key="1">
    <citation type="submission" date="2021-01" db="EMBL/GenBank/DDBJ databases">
        <authorList>
            <consortium name="Genoscope - CEA"/>
            <person name="William W."/>
        </authorList>
    </citation>
    <scope>NUCLEOTIDE SEQUENCE</scope>
</reference>
<sequence>MGVHMLLLDSKFCKEISENPIHSASVATKGISVNEPVIWMVLGEVMPDRSVVGWILRDVKGEMKCLRGAPSVSRSFTDL</sequence>
<organism evidence="1">
    <name type="scientific">Brassica napus</name>
    <name type="common">Rape</name>
    <dbReference type="NCBI Taxonomy" id="3708"/>
    <lineage>
        <taxon>Eukaryota</taxon>
        <taxon>Viridiplantae</taxon>
        <taxon>Streptophyta</taxon>
        <taxon>Embryophyta</taxon>
        <taxon>Tracheophyta</taxon>
        <taxon>Spermatophyta</taxon>
        <taxon>Magnoliopsida</taxon>
        <taxon>eudicotyledons</taxon>
        <taxon>Gunneridae</taxon>
        <taxon>Pentapetalae</taxon>
        <taxon>rosids</taxon>
        <taxon>malvids</taxon>
        <taxon>Brassicales</taxon>
        <taxon>Brassicaceae</taxon>
        <taxon>Brassiceae</taxon>
        <taxon>Brassica</taxon>
    </lineage>
</organism>